<name>A0A1R3KYA7_9ROSI</name>
<evidence type="ECO:0000313" key="1">
    <source>
        <dbReference type="EMBL" id="OMP12093.1"/>
    </source>
</evidence>
<proteinExistence type="predicted"/>
<dbReference type="AlphaFoldDB" id="A0A1R3KYA7"/>
<accession>A0A1R3KYA7</accession>
<reference evidence="2" key="1">
    <citation type="submission" date="2013-09" db="EMBL/GenBank/DDBJ databases">
        <title>Corchorus olitorius genome sequencing.</title>
        <authorList>
            <person name="Alam M."/>
            <person name="Haque M.S."/>
            <person name="Islam M.S."/>
            <person name="Emdad E.M."/>
            <person name="Islam M.M."/>
            <person name="Ahmed B."/>
            <person name="Halim A."/>
            <person name="Hossen Q.M.M."/>
            <person name="Hossain M.Z."/>
            <person name="Ahmed R."/>
            <person name="Khan M.M."/>
            <person name="Islam R."/>
            <person name="Rashid M.M."/>
            <person name="Khan S.A."/>
            <person name="Rahman M.S."/>
            <person name="Alam M."/>
            <person name="Yahiya A.S."/>
            <person name="Khan M.S."/>
            <person name="Azam M.S."/>
            <person name="Haque T."/>
            <person name="Lashkar M.Z.H."/>
            <person name="Akhand A.I."/>
            <person name="Morshed G."/>
            <person name="Roy S."/>
            <person name="Uddin K.S."/>
            <person name="Rabeya T."/>
            <person name="Hossain A.S."/>
            <person name="Chowdhury A."/>
            <person name="Snigdha A.R."/>
            <person name="Mortoza M.S."/>
            <person name="Matin S.A."/>
            <person name="Hoque S.M.E."/>
            <person name="Islam M.K."/>
            <person name="Roy D.K."/>
            <person name="Haider R."/>
            <person name="Moosa M.M."/>
            <person name="Elias S.M."/>
            <person name="Hasan A.M."/>
            <person name="Jahan S."/>
            <person name="Shafiuddin M."/>
            <person name="Mahmood N."/>
            <person name="Shommy N.S."/>
        </authorList>
    </citation>
    <scope>NUCLEOTIDE SEQUENCE [LARGE SCALE GENOMIC DNA]</scope>
    <source>
        <strain evidence="2">cv. O-4</strain>
    </source>
</reference>
<dbReference type="EMBL" id="AWUE01009871">
    <property type="protein sequence ID" value="OMP12093.1"/>
    <property type="molecule type" value="Genomic_DNA"/>
</dbReference>
<keyword evidence="2" id="KW-1185">Reference proteome</keyword>
<dbReference type="Proteomes" id="UP000187203">
    <property type="component" value="Unassembled WGS sequence"/>
</dbReference>
<protein>
    <submittedName>
        <fullName evidence="1">Uncharacterized protein</fullName>
    </submittedName>
</protein>
<gene>
    <name evidence="1" type="ORF">COLO4_03476</name>
</gene>
<sequence>MRGARIGFLNEKTRCPFYSKEEAINESGCTGTFWFIIWKNLRECEGRSCVGGKVSGVFERVAVCSVYVESVRRGVRM</sequence>
<organism evidence="1 2">
    <name type="scientific">Corchorus olitorius</name>
    <dbReference type="NCBI Taxonomy" id="93759"/>
    <lineage>
        <taxon>Eukaryota</taxon>
        <taxon>Viridiplantae</taxon>
        <taxon>Streptophyta</taxon>
        <taxon>Embryophyta</taxon>
        <taxon>Tracheophyta</taxon>
        <taxon>Spermatophyta</taxon>
        <taxon>Magnoliopsida</taxon>
        <taxon>eudicotyledons</taxon>
        <taxon>Gunneridae</taxon>
        <taxon>Pentapetalae</taxon>
        <taxon>rosids</taxon>
        <taxon>malvids</taxon>
        <taxon>Malvales</taxon>
        <taxon>Malvaceae</taxon>
        <taxon>Grewioideae</taxon>
        <taxon>Apeibeae</taxon>
        <taxon>Corchorus</taxon>
    </lineage>
</organism>
<comment type="caution">
    <text evidence="1">The sequence shown here is derived from an EMBL/GenBank/DDBJ whole genome shotgun (WGS) entry which is preliminary data.</text>
</comment>
<evidence type="ECO:0000313" key="2">
    <source>
        <dbReference type="Proteomes" id="UP000187203"/>
    </source>
</evidence>